<reference evidence="9 10" key="1">
    <citation type="submission" date="2017-09" db="EMBL/GenBank/DDBJ databases">
        <title>Depth-based differentiation of microbial function through sediment-hosted aquifers and enrichment of novel symbionts in the deep terrestrial subsurface.</title>
        <authorList>
            <person name="Probst A.J."/>
            <person name="Ladd B."/>
            <person name="Jarett J.K."/>
            <person name="Geller-Mcgrath D.E."/>
            <person name="Sieber C.M."/>
            <person name="Emerson J.B."/>
            <person name="Anantharaman K."/>
            <person name="Thomas B.C."/>
            <person name="Malmstrom R."/>
            <person name="Stieglmeier M."/>
            <person name="Klingl A."/>
            <person name="Woyke T."/>
            <person name="Ryan C.M."/>
            <person name="Banfield J.F."/>
        </authorList>
    </citation>
    <scope>NUCLEOTIDE SEQUENCE [LARGE SCALE GENOMIC DNA]</scope>
    <source>
        <strain evidence="9">CG23_combo_of_CG06-09_8_20_14_all_42_19</strain>
    </source>
</reference>
<dbReference type="GO" id="GO:1990904">
    <property type="term" value="C:ribonucleoprotein complex"/>
    <property type="evidence" value="ECO:0007669"/>
    <property type="project" value="UniProtKB-KW"/>
</dbReference>
<protein>
    <recommendedName>
        <fullName evidence="6 8">50S ribosomal protein L23</fullName>
    </recommendedName>
</protein>
<keyword evidence="3 8" id="KW-0694">RNA-binding</keyword>
<dbReference type="Proteomes" id="UP000230007">
    <property type="component" value="Unassembled WGS sequence"/>
</dbReference>
<keyword evidence="5 7" id="KW-0687">Ribonucleoprotein</keyword>
<dbReference type="AlphaFoldDB" id="A0A2H0APA1"/>
<evidence type="ECO:0000313" key="9">
    <source>
        <dbReference type="EMBL" id="PIP46448.1"/>
    </source>
</evidence>
<dbReference type="Gene3D" id="3.30.70.330">
    <property type="match status" value="1"/>
</dbReference>
<evidence type="ECO:0000256" key="8">
    <source>
        <dbReference type="RuleBase" id="RU003935"/>
    </source>
</evidence>
<dbReference type="EMBL" id="PCSK01000012">
    <property type="protein sequence ID" value="PIP46448.1"/>
    <property type="molecule type" value="Genomic_DNA"/>
</dbReference>
<keyword evidence="2 8" id="KW-0699">rRNA-binding</keyword>
<dbReference type="GO" id="GO:0006412">
    <property type="term" value="P:translation"/>
    <property type="evidence" value="ECO:0007669"/>
    <property type="project" value="InterPro"/>
</dbReference>
<dbReference type="Pfam" id="PF00276">
    <property type="entry name" value="Ribosomal_L23"/>
    <property type="match status" value="1"/>
</dbReference>
<evidence type="ECO:0000256" key="1">
    <source>
        <dbReference type="ARBA" id="ARBA00006700"/>
    </source>
</evidence>
<dbReference type="InterPro" id="IPR013025">
    <property type="entry name" value="Ribosomal_uL23-like"/>
</dbReference>
<sequence length="65" mass="7287">MSHMGKYVFLVSPGATSREIKKAIESIYKIHIVKINVLNKVSDGRKVRKAVVTLKEGENIDIVPH</sequence>
<dbReference type="GO" id="GO:0005840">
    <property type="term" value="C:ribosome"/>
    <property type="evidence" value="ECO:0007669"/>
    <property type="project" value="UniProtKB-KW"/>
</dbReference>
<dbReference type="InterPro" id="IPR001014">
    <property type="entry name" value="Ribosomal_uL23_CS"/>
</dbReference>
<dbReference type="InterPro" id="IPR012677">
    <property type="entry name" value="Nucleotide-bd_a/b_plait_sf"/>
</dbReference>
<accession>A0A2H0APA1</accession>
<dbReference type="PROSITE" id="PS00050">
    <property type="entry name" value="RIBOSOMAL_L23"/>
    <property type="match status" value="1"/>
</dbReference>
<evidence type="ECO:0000256" key="4">
    <source>
        <dbReference type="ARBA" id="ARBA00022980"/>
    </source>
</evidence>
<organism evidence="9 10">
    <name type="scientific">Candidatus Colwellbacteria bacterium CG23_combo_of_CG06-09_8_20_14_all_42_19</name>
    <dbReference type="NCBI Taxonomy" id="1974541"/>
    <lineage>
        <taxon>Bacteria</taxon>
        <taxon>Candidatus Colwelliibacteriota</taxon>
    </lineage>
</organism>
<evidence type="ECO:0000256" key="6">
    <source>
        <dbReference type="ARBA" id="ARBA00035481"/>
    </source>
</evidence>
<comment type="caution">
    <text evidence="9">The sequence shown here is derived from an EMBL/GenBank/DDBJ whole genome shotgun (WGS) entry which is preliminary data.</text>
</comment>
<dbReference type="GO" id="GO:0019843">
    <property type="term" value="F:rRNA binding"/>
    <property type="evidence" value="ECO:0007669"/>
    <property type="project" value="UniProtKB-KW"/>
</dbReference>
<evidence type="ECO:0000313" key="10">
    <source>
        <dbReference type="Proteomes" id="UP000230007"/>
    </source>
</evidence>
<evidence type="ECO:0000256" key="3">
    <source>
        <dbReference type="ARBA" id="ARBA00022884"/>
    </source>
</evidence>
<comment type="similarity">
    <text evidence="1 7">Belongs to the universal ribosomal protein uL23 family.</text>
</comment>
<evidence type="ECO:0000256" key="2">
    <source>
        <dbReference type="ARBA" id="ARBA00022730"/>
    </source>
</evidence>
<dbReference type="SUPFAM" id="SSF54189">
    <property type="entry name" value="Ribosomal proteins S24e, L23 and L15e"/>
    <property type="match status" value="1"/>
</dbReference>
<dbReference type="GO" id="GO:0003735">
    <property type="term" value="F:structural constituent of ribosome"/>
    <property type="evidence" value="ECO:0007669"/>
    <property type="project" value="InterPro"/>
</dbReference>
<keyword evidence="4 7" id="KW-0689">Ribosomal protein</keyword>
<gene>
    <name evidence="9" type="primary">rplW</name>
    <name evidence="9" type="ORF">COX15_00635</name>
</gene>
<evidence type="ECO:0000256" key="7">
    <source>
        <dbReference type="RuleBase" id="RU003934"/>
    </source>
</evidence>
<proteinExistence type="inferred from homology"/>
<name>A0A2H0APA1_9BACT</name>
<evidence type="ECO:0000256" key="5">
    <source>
        <dbReference type="ARBA" id="ARBA00023274"/>
    </source>
</evidence>
<dbReference type="InterPro" id="IPR012678">
    <property type="entry name" value="Ribosomal_uL23/eL15/eS24_sf"/>
</dbReference>